<dbReference type="EMBL" id="DSBX01000027">
    <property type="protein sequence ID" value="HDQ98838.1"/>
    <property type="molecule type" value="Genomic_DNA"/>
</dbReference>
<feature type="transmembrane region" description="Helical" evidence="1">
    <location>
        <begin position="564"/>
        <end position="583"/>
    </location>
</feature>
<feature type="transmembrane region" description="Helical" evidence="1">
    <location>
        <begin position="422"/>
        <end position="442"/>
    </location>
</feature>
<feature type="transmembrane region" description="Helical" evidence="1">
    <location>
        <begin position="531"/>
        <end position="552"/>
    </location>
</feature>
<reference evidence="2" key="1">
    <citation type="journal article" date="2020" name="mSystems">
        <title>Genome- and Community-Level Interaction Insights into Carbon Utilization and Element Cycling Functions of Hydrothermarchaeota in Hydrothermal Sediment.</title>
        <authorList>
            <person name="Zhou Z."/>
            <person name="Liu Y."/>
            <person name="Xu W."/>
            <person name="Pan J."/>
            <person name="Luo Z.H."/>
            <person name="Li M."/>
        </authorList>
    </citation>
    <scope>NUCLEOTIDE SEQUENCE [LARGE SCALE GENOMIC DNA]</scope>
    <source>
        <strain evidence="2">SpSt-1182</strain>
    </source>
</reference>
<dbReference type="SUPFAM" id="SSF48452">
    <property type="entry name" value="TPR-like"/>
    <property type="match status" value="1"/>
</dbReference>
<keyword evidence="1" id="KW-1133">Transmembrane helix</keyword>
<evidence type="ECO:0000256" key="1">
    <source>
        <dbReference type="SAM" id="Phobius"/>
    </source>
</evidence>
<feature type="transmembrane region" description="Helical" evidence="1">
    <location>
        <begin position="351"/>
        <end position="374"/>
    </location>
</feature>
<feature type="transmembrane region" description="Helical" evidence="1">
    <location>
        <begin position="89"/>
        <end position="115"/>
    </location>
</feature>
<comment type="caution">
    <text evidence="2">The sequence shown here is derived from an EMBL/GenBank/DDBJ whole genome shotgun (WGS) entry which is preliminary data.</text>
</comment>
<feature type="transmembrane region" description="Helical" evidence="1">
    <location>
        <begin position="251"/>
        <end position="270"/>
    </location>
</feature>
<dbReference type="PANTHER" id="PTHR16214">
    <property type="entry name" value="TRANSMEMBRANE PROTEIN 260"/>
    <property type="match status" value="1"/>
</dbReference>
<feature type="transmembrane region" description="Helical" evidence="1">
    <location>
        <begin position="186"/>
        <end position="216"/>
    </location>
</feature>
<keyword evidence="1" id="KW-0472">Membrane</keyword>
<keyword evidence="1" id="KW-0812">Transmembrane</keyword>
<feature type="transmembrane region" description="Helical" evidence="1">
    <location>
        <begin position="127"/>
        <end position="147"/>
    </location>
</feature>
<dbReference type="AlphaFoldDB" id="A0A7V0T4K8"/>
<feature type="transmembrane region" description="Helical" evidence="1">
    <location>
        <begin position="454"/>
        <end position="477"/>
    </location>
</feature>
<dbReference type="PANTHER" id="PTHR16214:SF3">
    <property type="entry name" value="TRANSMEMBRANE PROTEIN 260"/>
    <property type="match status" value="1"/>
</dbReference>
<dbReference type="InterPro" id="IPR011990">
    <property type="entry name" value="TPR-like_helical_dom_sf"/>
</dbReference>
<organism evidence="2">
    <name type="scientific">candidate division WOR-3 bacterium</name>
    <dbReference type="NCBI Taxonomy" id="2052148"/>
    <lineage>
        <taxon>Bacteria</taxon>
        <taxon>Bacteria division WOR-3</taxon>
    </lineage>
</organism>
<accession>A0A7V0T4K8</accession>
<evidence type="ECO:0000313" key="2">
    <source>
        <dbReference type="EMBL" id="HDQ98838.1"/>
    </source>
</evidence>
<gene>
    <name evidence="2" type="ORF">ENN51_00925</name>
</gene>
<feature type="transmembrane region" description="Helical" evidence="1">
    <location>
        <begin position="282"/>
        <end position="302"/>
    </location>
</feature>
<dbReference type="Gene3D" id="1.25.40.10">
    <property type="entry name" value="Tetratricopeptide repeat domain"/>
    <property type="match status" value="1"/>
</dbReference>
<sequence length="962" mass="109126">MTDQRLPHDATSGPPGFLTDNRVRHILFGAVFAVVFGVYLYSVAPTSAFWDCGEFIAASYVLGIPHPPGTPLYVAIGRLFTLLPLNPEIAFRVNFICVLFGALACALIYLITVQLITIYRQRDKHPWLKHVAGVFGALMCAFAFSFWDNNVEAEVYGPSATVALAVLYMAMRWRVRTESGTADNRLVLLAIFLLFLSTGIHFTPMIVVFSVLIFCLLVNRQAILQLRLFEFALGLLTLVTVVAMPDGGGEAVVFKLFIAAVMLGAVFFGVRLMERSDTTASLIWGLLLLVGAVGVGFVASGGDMMDNTVLFLATPLVAFLEMWVEAPVLLVLFVILFAGYLYWLHTQGRLNLLYVGLMLGVMMVASSVQFIMLVRSGVGPRINEVDPSNWEAFVSVLRREQYDPMRLLPRKTQFLTENDYRIGTNPTFSLFIGVFEQIKFYLRYFLWQWGGERYFDIFLGVRWPALLGIFPPLLGLWGMWHQFKHEKKSFVLIFLAFLVASLGLIVYLNLKYSPSDPRPHLQFREVRERDYFYAFSFVFYTIFIGVGAYAFLRWLVDASKGRKIIIWLVSGATVAYGFVPMFLNYRDVTRRHNWIPAEYGYNMLVSCPGEKTVIFTNGDNDTFPLWFMQEVPSVVADLDPEFGKNVAVANLSLLNTVWYCQQLKEWGAPISFTVDEIERLPQGFIGDEGRTFLLKDIMMRDIVATAAGVQLTWPDDYASPSAAFKEKVFGRGYEPQRPVYFATTVSTDNLRDFDGYLMLEGLVNRVVPTFGHNQVDAERTHDLLFNVYKMNSMLDPNVEKDDNTRGLLINYAASYLALANEYHRLGQTRKAQEILTRAMDFPLDDQRRVPLFYHLSIFAQLNHDYANAVAYIDSIEALGFTDPELTMRRGMALQGKGETSQAEREYVEAVQAAPNRPEPVQALYRFYLEDLNDTVKARQVLLDWLQRMPSDTVAKKMLESIR</sequence>
<proteinExistence type="predicted"/>
<dbReference type="Pfam" id="PF11028">
    <property type="entry name" value="TMEM260-like"/>
    <property type="match status" value="1"/>
</dbReference>
<name>A0A7V0T4K8_UNCW3</name>
<feature type="transmembrane region" description="Helical" evidence="1">
    <location>
        <begin position="489"/>
        <end position="510"/>
    </location>
</feature>
<feature type="transmembrane region" description="Helical" evidence="1">
    <location>
        <begin position="228"/>
        <end position="245"/>
    </location>
</feature>
<dbReference type="Proteomes" id="UP000885672">
    <property type="component" value="Unassembled WGS sequence"/>
</dbReference>
<protein>
    <submittedName>
        <fullName evidence="2">DUF2723 domain-containing protein</fullName>
    </submittedName>
</protein>
<dbReference type="InterPro" id="IPR052724">
    <property type="entry name" value="GT117_domain-containing"/>
</dbReference>
<dbReference type="InterPro" id="IPR021280">
    <property type="entry name" value="TMEM260-like"/>
</dbReference>
<feature type="transmembrane region" description="Helical" evidence="1">
    <location>
        <begin position="322"/>
        <end position="344"/>
    </location>
</feature>
<feature type="transmembrane region" description="Helical" evidence="1">
    <location>
        <begin position="26"/>
        <end position="44"/>
    </location>
</feature>